<keyword evidence="4 7" id="KW-0436">Ligase</keyword>
<dbReference type="EMBL" id="LR217698">
    <property type="protein sequence ID" value="VFP78744.1"/>
    <property type="molecule type" value="Genomic_DNA"/>
</dbReference>
<dbReference type="InterPro" id="IPR036565">
    <property type="entry name" value="Mur-like_cat_sf"/>
</dbReference>
<dbReference type="HAMAP" id="MF_00639">
    <property type="entry name" value="MurD"/>
    <property type="match status" value="1"/>
</dbReference>
<dbReference type="InterPro" id="IPR036615">
    <property type="entry name" value="Mur_ligase_C_dom_sf"/>
</dbReference>
<feature type="domain" description="Mur ligase C-terminal" evidence="10">
    <location>
        <begin position="302"/>
        <end position="414"/>
    </location>
</feature>
<evidence type="ECO:0000256" key="9">
    <source>
        <dbReference type="SAM" id="Phobius"/>
    </source>
</evidence>
<name>A0A451CZ90_9GAMM</name>
<protein>
    <recommendedName>
        <fullName evidence="7 8">UDP-N-acetylmuramoylalanine--D-glutamate ligase</fullName>
        <ecNumber evidence="7 8">6.3.2.9</ecNumber>
    </recommendedName>
    <alternativeName>
        <fullName evidence="7">D-glutamic acid-adding enzyme</fullName>
    </alternativeName>
    <alternativeName>
        <fullName evidence="7">UDP-N-acetylmuramoyl-L-alanyl-D-glutamate synthetase</fullName>
    </alternativeName>
</protein>
<dbReference type="InterPro" id="IPR013221">
    <property type="entry name" value="Mur_ligase_cen"/>
</dbReference>
<evidence type="ECO:0000256" key="8">
    <source>
        <dbReference type="RuleBase" id="RU003664"/>
    </source>
</evidence>
<comment type="function">
    <text evidence="7 8">Cell wall formation. Catalyzes the addition of glutamate to the nucleotide precursor UDP-N-acetylmuramoyl-L-alanine (UMA).</text>
</comment>
<keyword evidence="9" id="KW-0812">Transmembrane</keyword>
<keyword evidence="6 7" id="KW-0067">ATP-binding</keyword>
<dbReference type="NCBIfam" id="TIGR01087">
    <property type="entry name" value="murD"/>
    <property type="match status" value="1"/>
</dbReference>
<feature type="binding site" evidence="7">
    <location>
        <begin position="112"/>
        <end position="118"/>
    </location>
    <ligand>
        <name>ATP</name>
        <dbReference type="ChEBI" id="CHEBI:30616"/>
    </ligand>
</feature>
<comment type="catalytic activity">
    <reaction evidence="7 8">
        <text>UDP-N-acetyl-alpha-D-muramoyl-L-alanine + D-glutamate + ATP = UDP-N-acetyl-alpha-D-muramoyl-L-alanyl-D-glutamate + ADP + phosphate + H(+)</text>
        <dbReference type="Rhea" id="RHEA:16429"/>
        <dbReference type="ChEBI" id="CHEBI:15378"/>
        <dbReference type="ChEBI" id="CHEBI:29986"/>
        <dbReference type="ChEBI" id="CHEBI:30616"/>
        <dbReference type="ChEBI" id="CHEBI:43474"/>
        <dbReference type="ChEBI" id="CHEBI:83898"/>
        <dbReference type="ChEBI" id="CHEBI:83900"/>
        <dbReference type="ChEBI" id="CHEBI:456216"/>
        <dbReference type="EC" id="6.3.2.9"/>
    </reaction>
</comment>
<organism evidence="12 13">
    <name type="scientific">Candidatus Erwinia haradaeae</name>
    <dbReference type="NCBI Taxonomy" id="1922217"/>
    <lineage>
        <taxon>Bacteria</taxon>
        <taxon>Pseudomonadati</taxon>
        <taxon>Pseudomonadota</taxon>
        <taxon>Gammaproteobacteria</taxon>
        <taxon>Enterobacterales</taxon>
        <taxon>Erwiniaceae</taxon>
        <taxon>Erwinia</taxon>
    </lineage>
</organism>
<dbReference type="EC" id="6.3.2.9" evidence="7 8"/>
<dbReference type="PROSITE" id="PS51257">
    <property type="entry name" value="PROKAR_LIPOPROTEIN"/>
    <property type="match status" value="1"/>
</dbReference>
<dbReference type="SUPFAM" id="SSF53623">
    <property type="entry name" value="MurD-like peptide ligases, catalytic domain"/>
    <property type="match status" value="1"/>
</dbReference>
<comment type="subcellular location">
    <subcellularLocation>
        <location evidence="1 7 8">Cytoplasm</location>
    </subcellularLocation>
</comment>
<evidence type="ECO:0000256" key="4">
    <source>
        <dbReference type="ARBA" id="ARBA00022598"/>
    </source>
</evidence>
<dbReference type="InterPro" id="IPR005762">
    <property type="entry name" value="MurD"/>
</dbReference>
<keyword evidence="7 8" id="KW-0133">Cell shape</keyword>
<dbReference type="Gene3D" id="3.90.190.20">
    <property type="entry name" value="Mur ligase, C-terminal domain"/>
    <property type="match status" value="1"/>
</dbReference>
<evidence type="ECO:0000256" key="2">
    <source>
        <dbReference type="ARBA" id="ARBA00004752"/>
    </source>
</evidence>
<dbReference type="SUPFAM" id="SSF53244">
    <property type="entry name" value="MurD-like peptide ligases, peptide-binding domain"/>
    <property type="match status" value="1"/>
</dbReference>
<dbReference type="OrthoDB" id="9809796at2"/>
<dbReference type="GO" id="GO:0005524">
    <property type="term" value="F:ATP binding"/>
    <property type="evidence" value="ECO:0007669"/>
    <property type="project" value="UniProtKB-UniRule"/>
</dbReference>
<evidence type="ECO:0000259" key="10">
    <source>
        <dbReference type="Pfam" id="PF02875"/>
    </source>
</evidence>
<dbReference type="GO" id="GO:0008360">
    <property type="term" value="P:regulation of cell shape"/>
    <property type="evidence" value="ECO:0007669"/>
    <property type="project" value="UniProtKB-KW"/>
</dbReference>
<keyword evidence="7 8" id="KW-0131">Cell cycle</keyword>
<dbReference type="GO" id="GO:0005737">
    <property type="term" value="C:cytoplasm"/>
    <property type="evidence" value="ECO:0007669"/>
    <property type="project" value="UniProtKB-SubCell"/>
</dbReference>
<evidence type="ECO:0000256" key="3">
    <source>
        <dbReference type="ARBA" id="ARBA00022490"/>
    </source>
</evidence>
<proteinExistence type="inferred from homology"/>
<dbReference type="Pfam" id="PF08245">
    <property type="entry name" value="Mur_ligase_M"/>
    <property type="match status" value="1"/>
</dbReference>
<dbReference type="InterPro" id="IPR004101">
    <property type="entry name" value="Mur_ligase_C"/>
</dbReference>
<evidence type="ECO:0000256" key="1">
    <source>
        <dbReference type="ARBA" id="ARBA00004496"/>
    </source>
</evidence>
<dbReference type="Gene3D" id="3.40.50.720">
    <property type="entry name" value="NAD(P)-binding Rossmann-like Domain"/>
    <property type="match status" value="1"/>
</dbReference>
<keyword evidence="3 7" id="KW-0963">Cytoplasm</keyword>
<dbReference type="SUPFAM" id="SSF51984">
    <property type="entry name" value="MurCD N-terminal domain"/>
    <property type="match status" value="1"/>
</dbReference>
<comment type="pathway">
    <text evidence="2 7 8">Cell wall biogenesis; peptidoglycan biosynthesis.</text>
</comment>
<reference evidence="12 13" key="1">
    <citation type="submission" date="2019-02" db="EMBL/GenBank/DDBJ databases">
        <authorList>
            <person name="Manzano-Marin A."/>
            <person name="Manzano-Marin A."/>
        </authorList>
    </citation>
    <scope>NUCLEOTIDE SEQUENCE [LARGE SCALE GENOMIC DNA]</scope>
    <source>
        <strain evidence="12 13">ErCicurtihirsuta</strain>
    </source>
</reference>
<dbReference type="Proteomes" id="UP000294364">
    <property type="component" value="Chromosome"/>
</dbReference>
<keyword evidence="9" id="KW-0472">Membrane</keyword>
<keyword evidence="7 8" id="KW-0961">Cell wall biogenesis/degradation</keyword>
<sequence length="438" mass="48625">MNDYQGKNIVIIGLGLTGLSCVHFFISRGVLPRVIDTRITPPNLLNLPYNVQYWLGSMNDDWLLGSQLIVSSPGISLRHPSLIAAAQAGIEIIGDIELFCRETKTPIIAITGSNGKSTVTCLVSKIAKHRGWRVGTGGNIGLPALTLLNKPAQLYVLELSSFQLETTKSLRATAATVLNISEDHMERYPLGIEEYRSAKLRIYDNAQICVINSDDVLTIPEKSNNKNYRSVGMDSGDYYLKKKENGTWFQARGECLIRTDQIHLIGKHNYINVLTALALADTINLPRTSSKQVLMSFRGLPHRFQLVHEHNGIRWINDSKSTNIASTIAALKGLHSKGVVWLLLGGDGKSANFAPLVPYLYRTKIRIYCFGRDREQLAKLRSEITVITLTMTEAVNQISKKVKHGDIVLLSPACSSLDQFKNFEHRGLLFTKLAQGVN</sequence>
<keyword evidence="7 8" id="KW-0573">Peptidoglycan synthesis</keyword>
<dbReference type="AlphaFoldDB" id="A0A451CZ90"/>
<evidence type="ECO:0000313" key="13">
    <source>
        <dbReference type="Proteomes" id="UP000294364"/>
    </source>
</evidence>
<dbReference type="PANTHER" id="PTHR43692:SF1">
    <property type="entry name" value="UDP-N-ACETYLMURAMOYLALANINE--D-GLUTAMATE LIGASE"/>
    <property type="match status" value="1"/>
</dbReference>
<dbReference type="UniPathway" id="UPA00219"/>
<feature type="transmembrane region" description="Helical" evidence="9">
    <location>
        <begin position="9"/>
        <end position="26"/>
    </location>
</feature>
<dbReference type="RefSeq" id="WP_157992050.1">
    <property type="nucleotide sequence ID" value="NZ_LR217698.1"/>
</dbReference>
<evidence type="ECO:0000256" key="7">
    <source>
        <dbReference type="HAMAP-Rule" id="MF_00639"/>
    </source>
</evidence>
<dbReference type="GO" id="GO:0051301">
    <property type="term" value="P:cell division"/>
    <property type="evidence" value="ECO:0007669"/>
    <property type="project" value="UniProtKB-KW"/>
</dbReference>
<dbReference type="GO" id="GO:0009252">
    <property type="term" value="P:peptidoglycan biosynthetic process"/>
    <property type="evidence" value="ECO:0007669"/>
    <property type="project" value="UniProtKB-UniRule"/>
</dbReference>
<evidence type="ECO:0000259" key="11">
    <source>
        <dbReference type="Pfam" id="PF08245"/>
    </source>
</evidence>
<keyword evidence="9" id="KW-1133">Transmembrane helix</keyword>
<evidence type="ECO:0000313" key="12">
    <source>
        <dbReference type="EMBL" id="VFP78744.1"/>
    </source>
</evidence>
<accession>A0A451CZ90</accession>
<keyword evidence="5 7" id="KW-0547">Nucleotide-binding</keyword>
<feature type="domain" description="Mur ligase central" evidence="11">
    <location>
        <begin position="110"/>
        <end position="280"/>
    </location>
</feature>
<evidence type="ECO:0000256" key="6">
    <source>
        <dbReference type="ARBA" id="ARBA00022840"/>
    </source>
</evidence>
<dbReference type="GO" id="GO:0008764">
    <property type="term" value="F:UDP-N-acetylmuramoylalanine-D-glutamate ligase activity"/>
    <property type="evidence" value="ECO:0007669"/>
    <property type="project" value="UniProtKB-UniRule"/>
</dbReference>
<keyword evidence="7 8" id="KW-0132">Cell division</keyword>
<evidence type="ECO:0000256" key="5">
    <source>
        <dbReference type="ARBA" id="ARBA00022741"/>
    </source>
</evidence>
<dbReference type="PANTHER" id="PTHR43692">
    <property type="entry name" value="UDP-N-ACETYLMURAMOYLALANINE--D-GLUTAMATE LIGASE"/>
    <property type="match status" value="1"/>
</dbReference>
<comment type="similarity">
    <text evidence="7">Belongs to the MurCDEF family.</text>
</comment>
<dbReference type="Pfam" id="PF21799">
    <property type="entry name" value="MurD-like_N"/>
    <property type="match status" value="1"/>
</dbReference>
<dbReference type="GO" id="GO:0071555">
    <property type="term" value="P:cell wall organization"/>
    <property type="evidence" value="ECO:0007669"/>
    <property type="project" value="UniProtKB-KW"/>
</dbReference>
<dbReference type="Pfam" id="PF02875">
    <property type="entry name" value="Mur_ligase_C"/>
    <property type="match status" value="1"/>
</dbReference>
<gene>
    <name evidence="7 12" type="primary">murD</name>
    <name evidence="12" type="ORF">ERCICURT3053_377</name>
</gene>
<dbReference type="Gene3D" id="3.40.1190.10">
    <property type="entry name" value="Mur-like, catalytic domain"/>
    <property type="match status" value="1"/>
</dbReference>